<dbReference type="PROSITE" id="PS50885">
    <property type="entry name" value="HAMP"/>
    <property type="match status" value="1"/>
</dbReference>
<comment type="caution">
    <text evidence="17">The sequence shown here is derived from an EMBL/GenBank/DDBJ whole genome shotgun (WGS) entry which is preliminary data.</text>
</comment>
<dbReference type="GO" id="GO:0000155">
    <property type="term" value="F:phosphorelay sensor kinase activity"/>
    <property type="evidence" value="ECO:0007669"/>
    <property type="project" value="InterPro"/>
</dbReference>
<dbReference type="InterPro" id="IPR004358">
    <property type="entry name" value="Sig_transdc_His_kin-like_C"/>
</dbReference>
<keyword evidence="7 14" id="KW-0812">Transmembrane</keyword>
<evidence type="ECO:0000256" key="6">
    <source>
        <dbReference type="ARBA" id="ARBA00022679"/>
    </source>
</evidence>
<keyword evidence="4" id="KW-1003">Cell membrane</keyword>
<evidence type="ECO:0000256" key="4">
    <source>
        <dbReference type="ARBA" id="ARBA00022475"/>
    </source>
</evidence>
<dbReference type="EC" id="2.7.13.3" evidence="3"/>
<comment type="subcellular location">
    <subcellularLocation>
        <location evidence="2">Cell membrane</location>
        <topology evidence="2">Multi-pass membrane protein</topology>
    </subcellularLocation>
</comment>
<evidence type="ECO:0000256" key="2">
    <source>
        <dbReference type="ARBA" id="ARBA00004651"/>
    </source>
</evidence>
<dbReference type="InterPro" id="IPR036890">
    <property type="entry name" value="HATPase_C_sf"/>
</dbReference>
<keyword evidence="8" id="KW-0547">Nucleotide-binding</keyword>
<comment type="catalytic activity">
    <reaction evidence="1">
        <text>ATP + protein L-histidine = ADP + protein N-phospho-L-histidine.</text>
        <dbReference type="EC" id="2.7.13.3"/>
    </reaction>
</comment>
<dbReference type="SMART" id="SM00388">
    <property type="entry name" value="HisKA"/>
    <property type="match status" value="1"/>
</dbReference>
<dbReference type="SUPFAM" id="SSF158472">
    <property type="entry name" value="HAMP domain-like"/>
    <property type="match status" value="1"/>
</dbReference>
<proteinExistence type="predicted"/>
<dbReference type="AlphaFoldDB" id="A0A1V4IEQ0"/>
<evidence type="ECO:0000256" key="3">
    <source>
        <dbReference type="ARBA" id="ARBA00012438"/>
    </source>
</evidence>
<dbReference type="PANTHER" id="PTHR45528">
    <property type="entry name" value="SENSOR HISTIDINE KINASE CPXA"/>
    <property type="match status" value="1"/>
</dbReference>
<dbReference type="GO" id="GO:0005886">
    <property type="term" value="C:plasma membrane"/>
    <property type="evidence" value="ECO:0007669"/>
    <property type="project" value="UniProtKB-SubCell"/>
</dbReference>
<evidence type="ECO:0000256" key="8">
    <source>
        <dbReference type="ARBA" id="ARBA00022741"/>
    </source>
</evidence>
<keyword evidence="11 14" id="KW-1133">Transmembrane helix</keyword>
<keyword evidence="18" id="KW-1185">Reference proteome</keyword>
<dbReference type="PRINTS" id="PR00344">
    <property type="entry name" value="BCTRLSENSOR"/>
</dbReference>
<dbReference type="EMBL" id="MZGV01000063">
    <property type="protein sequence ID" value="OPJ58125.1"/>
    <property type="molecule type" value="Genomic_DNA"/>
</dbReference>
<organism evidence="17 18">
    <name type="scientific">Clostridium oryzae</name>
    <dbReference type="NCBI Taxonomy" id="1450648"/>
    <lineage>
        <taxon>Bacteria</taxon>
        <taxon>Bacillati</taxon>
        <taxon>Bacillota</taxon>
        <taxon>Clostridia</taxon>
        <taxon>Eubacteriales</taxon>
        <taxon>Clostridiaceae</taxon>
        <taxon>Clostridium</taxon>
    </lineage>
</organism>
<dbReference type="InterPro" id="IPR005467">
    <property type="entry name" value="His_kinase_dom"/>
</dbReference>
<dbReference type="InterPro" id="IPR003661">
    <property type="entry name" value="HisK_dim/P_dom"/>
</dbReference>
<dbReference type="Pfam" id="PF02518">
    <property type="entry name" value="HATPase_c"/>
    <property type="match status" value="1"/>
</dbReference>
<dbReference type="SUPFAM" id="SSF47384">
    <property type="entry name" value="Homodimeric domain of signal transducing histidine kinase"/>
    <property type="match status" value="1"/>
</dbReference>
<evidence type="ECO:0000256" key="1">
    <source>
        <dbReference type="ARBA" id="ARBA00000085"/>
    </source>
</evidence>
<name>A0A1V4IEQ0_9CLOT</name>
<evidence type="ECO:0000256" key="5">
    <source>
        <dbReference type="ARBA" id="ARBA00022553"/>
    </source>
</evidence>
<evidence type="ECO:0000256" key="7">
    <source>
        <dbReference type="ARBA" id="ARBA00022692"/>
    </source>
</evidence>
<dbReference type="Proteomes" id="UP000190080">
    <property type="component" value="Unassembled WGS sequence"/>
</dbReference>
<dbReference type="CDD" id="cd06225">
    <property type="entry name" value="HAMP"/>
    <property type="match status" value="1"/>
</dbReference>
<evidence type="ECO:0000313" key="17">
    <source>
        <dbReference type="EMBL" id="OPJ58125.1"/>
    </source>
</evidence>
<dbReference type="Pfam" id="PF00512">
    <property type="entry name" value="HisKA"/>
    <property type="match status" value="1"/>
</dbReference>
<dbReference type="InterPro" id="IPR003594">
    <property type="entry name" value="HATPase_dom"/>
</dbReference>
<dbReference type="CDD" id="cd00075">
    <property type="entry name" value="HATPase"/>
    <property type="match status" value="1"/>
</dbReference>
<dbReference type="RefSeq" id="WP_079427333.1">
    <property type="nucleotide sequence ID" value="NZ_MZGV01000063.1"/>
</dbReference>
<evidence type="ECO:0000259" key="15">
    <source>
        <dbReference type="PROSITE" id="PS50109"/>
    </source>
</evidence>
<keyword evidence="5" id="KW-0597">Phosphoprotein</keyword>
<evidence type="ECO:0000256" key="13">
    <source>
        <dbReference type="ARBA" id="ARBA00023136"/>
    </source>
</evidence>
<dbReference type="PROSITE" id="PS50109">
    <property type="entry name" value="HIS_KIN"/>
    <property type="match status" value="1"/>
</dbReference>
<dbReference type="InterPro" id="IPR003660">
    <property type="entry name" value="HAMP_dom"/>
</dbReference>
<evidence type="ECO:0000256" key="9">
    <source>
        <dbReference type="ARBA" id="ARBA00022777"/>
    </source>
</evidence>
<feature type="transmembrane region" description="Helical" evidence="14">
    <location>
        <begin position="171"/>
        <end position="192"/>
    </location>
</feature>
<reference evidence="17 18" key="1">
    <citation type="submission" date="2017-03" db="EMBL/GenBank/DDBJ databases">
        <title>Genome sequence of Clostridium oryzae DSM 28571.</title>
        <authorList>
            <person name="Poehlein A."/>
            <person name="Daniel R."/>
        </authorList>
    </citation>
    <scope>NUCLEOTIDE SEQUENCE [LARGE SCALE GENOMIC DNA]</scope>
    <source>
        <strain evidence="17 18">DSM 28571</strain>
    </source>
</reference>
<sequence>MKLAQKIFLYPMFIFLLVFNIANSFILENNFNTNLTREVNRGLKEHLSTYFSIETIITSYRIENKTKSTLNSELKNLILNYLSNLNDKFTFIELIDNNGKKIFTNFKFKISDKRIEIKKLKKLNQKNYMIRDINKRTYLFVSNLFYVDNVYYKFSYVRDITYVYKDRTDQYAFYIKIEIVVAIILAIYMYIFSRHIIRPINKLIGFSKVIASGRYTERAEVKSNDEIETLSNNFNIMAAAIEEKVGELEKKAEERQMFISNLTHEIKTPLTSIIGYADFLRSTKYNENTFLKALNYIYKEGKRLESISQNMMNLIRLKKEAFIMKDESIKNIMVDVRSIVKEKLERKNIRLVENLFDFSINAEKNLIISLMVNFVDNAIKSSEGGSTIYISSYILEENKIVEVADNGIGIAEENLNKVFDAFYMVDKSRSRKNNGIGLGLTICKEIADIHNAKLEIHSKIKEGTCIKIIF</sequence>
<keyword evidence="10" id="KW-0067">ATP-binding</keyword>
<accession>A0A1V4IEQ0</accession>
<keyword evidence="9 17" id="KW-0418">Kinase</keyword>
<gene>
    <name evidence="17" type="primary">arlS_2</name>
    <name evidence="17" type="ORF">CLORY_37490</name>
</gene>
<dbReference type="SMART" id="SM00387">
    <property type="entry name" value="HATPase_c"/>
    <property type="match status" value="1"/>
</dbReference>
<evidence type="ECO:0000259" key="16">
    <source>
        <dbReference type="PROSITE" id="PS50885"/>
    </source>
</evidence>
<keyword evidence="13 14" id="KW-0472">Membrane</keyword>
<dbReference type="OrthoDB" id="9786919at2"/>
<dbReference type="PANTHER" id="PTHR45528:SF1">
    <property type="entry name" value="SENSOR HISTIDINE KINASE CPXA"/>
    <property type="match status" value="1"/>
</dbReference>
<dbReference type="Pfam" id="PF00672">
    <property type="entry name" value="HAMP"/>
    <property type="match status" value="1"/>
</dbReference>
<dbReference type="CDD" id="cd00082">
    <property type="entry name" value="HisKA"/>
    <property type="match status" value="1"/>
</dbReference>
<evidence type="ECO:0000313" key="18">
    <source>
        <dbReference type="Proteomes" id="UP000190080"/>
    </source>
</evidence>
<evidence type="ECO:0000256" key="11">
    <source>
        <dbReference type="ARBA" id="ARBA00022989"/>
    </source>
</evidence>
<feature type="domain" description="HAMP" evidence="16">
    <location>
        <begin position="194"/>
        <end position="246"/>
    </location>
</feature>
<dbReference type="Gene3D" id="1.10.287.130">
    <property type="match status" value="1"/>
</dbReference>
<dbReference type="Gene3D" id="6.10.340.10">
    <property type="match status" value="1"/>
</dbReference>
<evidence type="ECO:0000256" key="14">
    <source>
        <dbReference type="SAM" id="Phobius"/>
    </source>
</evidence>
<keyword evidence="6 17" id="KW-0808">Transferase</keyword>
<dbReference type="SUPFAM" id="SSF55874">
    <property type="entry name" value="ATPase domain of HSP90 chaperone/DNA topoisomerase II/histidine kinase"/>
    <property type="match status" value="1"/>
</dbReference>
<dbReference type="Gene3D" id="3.30.565.10">
    <property type="entry name" value="Histidine kinase-like ATPase, C-terminal domain"/>
    <property type="match status" value="1"/>
</dbReference>
<feature type="transmembrane region" description="Helical" evidence="14">
    <location>
        <begin position="7"/>
        <end position="27"/>
    </location>
</feature>
<protein>
    <recommendedName>
        <fullName evidence="3">histidine kinase</fullName>
        <ecNumber evidence="3">2.7.13.3</ecNumber>
    </recommendedName>
</protein>
<dbReference type="SMART" id="SM00304">
    <property type="entry name" value="HAMP"/>
    <property type="match status" value="1"/>
</dbReference>
<dbReference type="STRING" id="1450648.CLORY_37490"/>
<evidence type="ECO:0000256" key="12">
    <source>
        <dbReference type="ARBA" id="ARBA00023012"/>
    </source>
</evidence>
<keyword evidence="12" id="KW-0902">Two-component regulatory system</keyword>
<dbReference type="InterPro" id="IPR050398">
    <property type="entry name" value="HssS/ArlS-like"/>
</dbReference>
<dbReference type="GO" id="GO:0005524">
    <property type="term" value="F:ATP binding"/>
    <property type="evidence" value="ECO:0007669"/>
    <property type="project" value="UniProtKB-KW"/>
</dbReference>
<dbReference type="InterPro" id="IPR036097">
    <property type="entry name" value="HisK_dim/P_sf"/>
</dbReference>
<feature type="domain" description="Histidine kinase" evidence="15">
    <location>
        <begin position="261"/>
        <end position="470"/>
    </location>
</feature>
<evidence type="ECO:0000256" key="10">
    <source>
        <dbReference type="ARBA" id="ARBA00022840"/>
    </source>
</evidence>